<comment type="cofactor">
    <cofactor evidence="7">
        <name>Zn(2+)</name>
        <dbReference type="ChEBI" id="CHEBI:29105"/>
    </cofactor>
    <text evidence="7">Binds 1 zinc ion.</text>
</comment>
<keyword evidence="10" id="KW-1185">Reference proteome</keyword>
<keyword evidence="5 7" id="KW-0862">Zinc</keyword>
<feature type="domain" description="Peptidase M3A/M3B catalytic" evidence="8">
    <location>
        <begin position="172"/>
        <end position="404"/>
    </location>
</feature>
<evidence type="ECO:0000256" key="5">
    <source>
        <dbReference type="ARBA" id="ARBA00022833"/>
    </source>
</evidence>
<comment type="caution">
    <text evidence="9">The sequence shown here is derived from an EMBL/GenBank/DDBJ whole genome shotgun (WGS) entry which is preliminary data.</text>
</comment>
<dbReference type="GO" id="GO:0006518">
    <property type="term" value="P:peptide metabolic process"/>
    <property type="evidence" value="ECO:0007669"/>
    <property type="project" value="TreeGrafter"/>
</dbReference>
<dbReference type="InterPro" id="IPR045090">
    <property type="entry name" value="Pept_M3A_M3B"/>
</dbReference>
<evidence type="ECO:0000256" key="3">
    <source>
        <dbReference type="ARBA" id="ARBA00022723"/>
    </source>
</evidence>
<sequence length="551" mass="62405">MVFNTEFAAQPDEQTLMMLDQKLAHIDSTIAKAMVLVDAGSSPSIKAAALACVEQLSQLQAQWSSLDNVSVTLARLSEQRFSEQGSRLMSLWLLEKDLLSSARAQKASEMLTYAELGYQQTLHGLDKKLRLPERCMQGVPNKLLSQWQQTSQFELPLRGGQVAQYLNLPTPEQCRRMVWVALGSKGMPDNMVQLDMMLGQRHVLARLQGAEHWAAMQLQTQMLSDVTSVDRYLQQSFKNLREHRPQSQSTQDWLWSVTATRPQLADNAMVAPQVVAMVFNTLRNYGLRFEQLSDVGQRWHETVEAYHVYHDEQMLGTLLLDLHGRPGKSAKARHRAIEHGISGRHSATSAVLTSLPSTHWQGRERLVFYQQLGLAIQHLFARADYYGLSGASIEGDFSRLGKTLLPLIMKAEDPWLQSRTPSYKKLTQQYFRASTALAYHQLEKGSFVSLQQINHYYFKRYFELPMPDEYTPQYSLTTLVSDAALYHQRLWYPQFAAWLMSCEGAKPGALFAKLFQPAGRQSALSTVQNVCPKVGSLKDLVTQVASVQRLH</sequence>
<evidence type="ECO:0000256" key="2">
    <source>
        <dbReference type="ARBA" id="ARBA00022670"/>
    </source>
</evidence>
<dbReference type="PANTHER" id="PTHR11804:SF84">
    <property type="entry name" value="SACCHAROLYSIN"/>
    <property type="match status" value="1"/>
</dbReference>
<dbReference type="GO" id="GO:0004222">
    <property type="term" value="F:metalloendopeptidase activity"/>
    <property type="evidence" value="ECO:0007669"/>
    <property type="project" value="InterPro"/>
</dbReference>
<dbReference type="Gene3D" id="3.40.390.10">
    <property type="entry name" value="Collagenase (Catalytic Domain)"/>
    <property type="match status" value="1"/>
</dbReference>
<gene>
    <name evidence="9" type="ORF">GCM10011369_26850</name>
</gene>
<dbReference type="PANTHER" id="PTHR11804">
    <property type="entry name" value="PROTEASE M3 THIMET OLIGOPEPTIDASE-RELATED"/>
    <property type="match status" value="1"/>
</dbReference>
<name>A0A8J2U7B0_9GAMM</name>
<keyword evidence="6 7" id="KW-0482">Metalloprotease</keyword>
<dbReference type="InterPro" id="IPR001567">
    <property type="entry name" value="Pept_M3A_M3B_dom"/>
</dbReference>
<reference evidence="10" key="1">
    <citation type="journal article" date="2019" name="Int. J. Syst. Evol. Microbiol.">
        <title>The Global Catalogue of Microorganisms (GCM) 10K type strain sequencing project: providing services to taxonomists for standard genome sequencing and annotation.</title>
        <authorList>
            <consortium name="The Broad Institute Genomics Platform"/>
            <consortium name="The Broad Institute Genome Sequencing Center for Infectious Disease"/>
            <person name="Wu L."/>
            <person name="Ma J."/>
        </authorList>
    </citation>
    <scope>NUCLEOTIDE SEQUENCE [LARGE SCALE GENOMIC DNA]</scope>
    <source>
        <strain evidence="10">CGMCC 1.10130</strain>
    </source>
</reference>
<evidence type="ECO:0000256" key="6">
    <source>
        <dbReference type="ARBA" id="ARBA00023049"/>
    </source>
</evidence>
<dbReference type="AlphaFoldDB" id="A0A8J2U7B0"/>
<keyword evidence="3 7" id="KW-0479">Metal-binding</keyword>
<dbReference type="GO" id="GO:0006508">
    <property type="term" value="P:proteolysis"/>
    <property type="evidence" value="ECO:0007669"/>
    <property type="project" value="UniProtKB-KW"/>
</dbReference>
<dbReference type="EMBL" id="BMDX01000015">
    <property type="protein sequence ID" value="GGA83485.1"/>
    <property type="molecule type" value="Genomic_DNA"/>
</dbReference>
<keyword evidence="2 7" id="KW-0645">Protease</keyword>
<dbReference type="SUPFAM" id="SSF55486">
    <property type="entry name" value="Metalloproteases ('zincins'), catalytic domain"/>
    <property type="match status" value="1"/>
</dbReference>
<dbReference type="InterPro" id="IPR024077">
    <property type="entry name" value="Neurolysin/TOP_dom2"/>
</dbReference>
<dbReference type="InterPro" id="IPR024079">
    <property type="entry name" value="MetalloPept_cat_dom_sf"/>
</dbReference>
<dbReference type="Gene3D" id="1.10.1370.10">
    <property type="entry name" value="Neurolysin, domain 3"/>
    <property type="match status" value="1"/>
</dbReference>
<proteinExistence type="inferred from homology"/>
<protein>
    <recommendedName>
        <fullName evidence="8">Peptidase M3A/M3B catalytic domain-containing protein</fullName>
    </recommendedName>
</protein>
<comment type="similarity">
    <text evidence="1 7">Belongs to the peptidase M3 family.</text>
</comment>
<evidence type="ECO:0000313" key="10">
    <source>
        <dbReference type="Proteomes" id="UP000619743"/>
    </source>
</evidence>
<evidence type="ECO:0000259" key="8">
    <source>
        <dbReference type="Pfam" id="PF01432"/>
    </source>
</evidence>
<organism evidence="9 10">
    <name type="scientific">Neiella marina</name>
    <dbReference type="NCBI Taxonomy" id="508461"/>
    <lineage>
        <taxon>Bacteria</taxon>
        <taxon>Pseudomonadati</taxon>
        <taxon>Pseudomonadota</taxon>
        <taxon>Gammaproteobacteria</taxon>
        <taxon>Alteromonadales</taxon>
        <taxon>Echinimonadaceae</taxon>
        <taxon>Neiella</taxon>
    </lineage>
</organism>
<dbReference type="Proteomes" id="UP000619743">
    <property type="component" value="Unassembled WGS sequence"/>
</dbReference>
<evidence type="ECO:0000256" key="7">
    <source>
        <dbReference type="RuleBase" id="RU003435"/>
    </source>
</evidence>
<dbReference type="Pfam" id="PF01432">
    <property type="entry name" value="Peptidase_M3"/>
    <property type="match status" value="1"/>
</dbReference>
<evidence type="ECO:0000256" key="4">
    <source>
        <dbReference type="ARBA" id="ARBA00022801"/>
    </source>
</evidence>
<evidence type="ECO:0000313" key="9">
    <source>
        <dbReference type="EMBL" id="GGA83485.1"/>
    </source>
</evidence>
<evidence type="ECO:0000256" key="1">
    <source>
        <dbReference type="ARBA" id="ARBA00006040"/>
    </source>
</evidence>
<accession>A0A8J2U7B0</accession>
<keyword evidence="4 7" id="KW-0378">Hydrolase</keyword>
<dbReference type="GO" id="GO:0046872">
    <property type="term" value="F:metal ion binding"/>
    <property type="evidence" value="ECO:0007669"/>
    <property type="project" value="UniProtKB-UniRule"/>
</dbReference>